<dbReference type="Proteomes" id="UP001153076">
    <property type="component" value="Unassembled WGS sequence"/>
</dbReference>
<name>A0A9Q1KK55_9CARY</name>
<evidence type="ECO:0000313" key="1">
    <source>
        <dbReference type="EMBL" id="KAJ8444848.1"/>
    </source>
</evidence>
<protein>
    <submittedName>
        <fullName evidence="1">Uncharacterized protein</fullName>
    </submittedName>
</protein>
<organism evidence="1 2">
    <name type="scientific">Carnegiea gigantea</name>
    <dbReference type="NCBI Taxonomy" id="171969"/>
    <lineage>
        <taxon>Eukaryota</taxon>
        <taxon>Viridiplantae</taxon>
        <taxon>Streptophyta</taxon>
        <taxon>Embryophyta</taxon>
        <taxon>Tracheophyta</taxon>
        <taxon>Spermatophyta</taxon>
        <taxon>Magnoliopsida</taxon>
        <taxon>eudicotyledons</taxon>
        <taxon>Gunneridae</taxon>
        <taxon>Pentapetalae</taxon>
        <taxon>Caryophyllales</taxon>
        <taxon>Cactineae</taxon>
        <taxon>Cactaceae</taxon>
        <taxon>Cactoideae</taxon>
        <taxon>Echinocereeae</taxon>
        <taxon>Carnegiea</taxon>
    </lineage>
</organism>
<dbReference type="EMBL" id="JAKOGI010000084">
    <property type="protein sequence ID" value="KAJ8444848.1"/>
    <property type="molecule type" value="Genomic_DNA"/>
</dbReference>
<evidence type="ECO:0000313" key="2">
    <source>
        <dbReference type="Proteomes" id="UP001153076"/>
    </source>
</evidence>
<gene>
    <name evidence="1" type="ORF">Cgig2_029779</name>
</gene>
<sequence>MEYRRNEVTRMLHSNEEAIDDNEGPKAPPGFELFEVPVELDNMKIDEEESVTNLEEVELAREKALDSQLWIRVGRNERYWRQLSKCKLLKEGDRNIRYFHTLAMIKRRKRHIQQVQLNGSIVADPNEIELHIISNLRTLYKRQQVVQPDVSTLQLKRISTQQSQQLEEEVSHSQIRDVAGDCEPSMAPGHDGALSSSQSQLMTLARQSLRRPSGLNPSKVDCFVQSAQLR</sequence>
<keyword evidence="2" id="KW-1185">Reference proteome</keyword>
<comment type="caution">
    <text evidence="1">The sequence shown here is derived from an EMBL/GenBank/DDBJ whole genome shotgun (WGS) entry which is preliminary data.</text>
</comment>
<dbReference type="AlphaFoldDB" id="A0A9Q1KK55"/>
<accession>A0A9Q1KK55</accession>
<reference evidence="1" key="1">
    <citation type="submission" date="2022-04" db="EMBL/GenBank/DDBJ databases">
        <title>Carnegiea gigantea Genome sequencing and assembly v2.</title>
        <authorList>
            <person name="Copetti D."/>
            <person name="Sanderson M.J."/>
            <person name="Burquez A."/>
            <person name="Wojciechowski M.F."/>
        </authorList>
    </citation>
    <scope>NUCLEOTIDE SEQUENCE</scope>
    <source>
        <strain evidence="1">SGP5-SGP5p</strain>
        <tissue evidence="1">Aerial part</tissue>
    </source>
</reference>
<proteinExistence type="predicted"/>
<dbReference type="OrthoDB" id="1751459at2759"/>